<evidence type="ECO:0000256" key="1">
    <source>
        <dbReference type="ARBA" id="ARBA00022512"/>
    </source>
</evidence>
<evidence type="ECO:0000256" key="7">
    <source>
        <dbReference type="SAM" id="SignalP"/>
    </source>
</evidence>
<keyword evidence="6" id="KW-1133">Transmembrane helix</keyword>
<dbReference type="AlphaFoldDB" id="A0A430I0Q0"/>
<keyword evidence="10" id="KW-1185">Reference proteome</keyword>
<keyword evidence="6" id="KW-0812">Transmembrane</keyword>
<name>A0A430I0Q0_9CORY</name>
<feature type="chain" id="PRO_5039400482" evidence="7">
    <location>
        <begin position="25"/>
        <end position="1073"/>
    </location>
</feature>
<evidence type="ECO:0000256" key="6">
    <source>
        <dbReference type="SAM" id="Phobius"/>
    </source>
</evidence>
<evidence type="ECO:0000259" key="8">
    <source>
        <dbReference type="PROSITE" id="PS50847"/>
    </source>
</evidence>
<dbReference type="Pfam" id="PF00746">
    <property type="entry name" value="Gram_pos_anchor"/>
    <property type="match status" value="1"/>
</dbReference>
<accession>A0A430I0Q0</accession>
<keyword evidence="2" id="KW-0964">Secreted</keyword>
<feature type="domain" description="Gram-positive cocci surface proteins LPxTG" evidence="8">
    <location>
        <begin position="1041"/>
        <end position="1073"/>
    </location>
</feature>
<feature type="region of interest" description="Disordered" evidence="5">
    <location>
        <begin position="718"/>
        <end position="737"/>
    </location>
</feature>
<keyword evidence="1" id="KW-0134">Cell wall</keyword>
<feature type="transmembrane region" description="Helical" evidence="6">
    <location>
        <begin position="1049"/>
        <end position="1068"/>
    </location>
</feature>
<evidence type="ECO:0000256" key="2">
    <source>
        <dbReference type="ARBA" id="ARBA00022525"/>
    </source>
</evidence>
<dbReference type="NCBIfam" id="TIGR01167">
    <property type="entry name" value="LPXTG_anchor"/>
    <property type="match status" value="1"/>
</dbReference>
<reference evidence="9 10" key="1">
    <citation type="submission" date="2018-12" db="EMBL/GenBank/DDBJ databases">
        <title>YIM 101343 draft genome.</title>
        <authorList>
            <person name="Chen X."/>
        </authorList>
    </citation>
    <scope>NUCLEOTIDE SEQUENCE [LARGE SCALE GENOMIC DNA]</scope>
    <source>
        <strain evidence="9 10">YIM 101343</strain>
    </source>
</reference>
<evidence type="ECO:0000313" key="9">
    <source>
        <dbReference type="EMBL" id="RSZ64740.1"/>
    </source>
</evidence>
<comment type="caution">
    <text evidence="9">The sequence shown here is derived from an EMBL/GenBank/DDBJ whole genome shotgun (WGS) entry which is preliminary data.</text>
</comment>
<evidence type="ECO:0000256" key="4">
    <source>
        <dbReference type="ARBA" id="ARBA00023088"/>
    </source>
</evidence>
<keyword evidence="6" id="KW-0472">Membrane</keyword>
<protein>
    <submittedName>
        <fullName evidence="9">LPXTG cell wall anchor domain-containing protein</fullName>
    </submittedName>
</protein>
<evidence type="ECO:0000313" key="10">
    <source>
        <dbReference type="Proteomes" id="UP000274907"/>
    </source>
</evidence>
<dbReference type="Proteomes" id="UP000274907">
    <property type="component" value="Unassembled WGS sequence"/>
</dbReference>
<dbReference type="NCBIfam" id="NF033766">
    <property type="entry name" value="choice_anch_G"/>
    <property type="match status" value="1"/>
</dbReference>
<organism evidence="9 10">
    <name type="scientific">Corynebacterium hylobatis</name>
    <dbReference type="NCBI Taxonomy" id="1859290"/>
    <lineage>
        <taxon>Bacteria</taxon>
        <taxon>Bacillati</taxon>
        <taxon>Actinomycetota</taxon>
        <taxon>Actinomycetes</taxon>
        <taxon>Mycobacteriales</taxon>
        <taxon>Corynebacteriaceae</taxon>
        <taxon>Corynebacterium</taxon>
    </lineage>
</organism>
<sequence>MKKKLRRPLATALSVFLMAGVVLPVETNAQESTYDPITHLDDAYAYSYGGLLDLRLLHEFLTIGQNGRALSAAELRGVDQLWETAIHNDQTATTSTIDLQALELIYLNLGAISLPLVGEGGLLELVLNDASVGVLREYAHTPSATAAHGAAGVVSDSGGLEITQPGSGKNASINLLSLLDLQGSNLIPESIISAAALELGAVSAVATKPNSSEPPVSCDANLTSFDYNRLGTADLAGDLTVLAEEDGRICSGYQIADAQVVVDAPVVGTLVTTLQGTLNILLGGVDNTLNGVLGSTGLIASLRNLPLLGPVLGLLGKVEANVSLPTTDITQALLADPLEDSTGLVSIDLSTGEVLVDLKQLHGGNLSGLDPNTSLLTAQELSQITDTVTNLLTAGKEDEPNGLNARLDRILRGENKQGGLYATAVDIEICALICTGLTTVTLKTTLGGLLNPAVQRATSEAQYQAAPYDYYYREGVIAGLTAPLIVTLLGGVGAIIEGLLFAEGTGLLGGLLGDLQTQVVSPLLSTLNPVLTQVLAPLANVIINRQTLEEVNHGAVFTVSALEVNVLDLNTSGEVIHLPLGTASVMAQHWDLIDLNVDVAKIGNGRDLHTGGYTYDMVCEADRWPGLAETGLVYGEDEVGDGFLFDPTTGLALAGAAGGLAEPIQVAPGAVCTVVADPEQEGLGHQDALRPTGDTPTRTPYTYFLDTVDNAVVVSGETLGDDPTVMSPESVDSSDDRVEVDAESVGDEWKNHSFTFVVPEDAEFYSVNIVHVYDIDTRDVVVTKTVAGEAFEDRDFSFQYSLDGGESWTPEPGTTISHEGTFTIEDVPVLDEHLEDTSVLIRETLGTDEAGPVVSWALDEDELTTGGYGGGYATASFVAGPVSTLTTPDQTLNVTNSYAAIEVDKHIDGPLDGIGKTTLLPSGEDSMTIHYTVKNIGAVELDTIKIYDPSLNNSLFTLPAGVTVDPSSGEVSGCTLTFDANGEATCSLEVSFANPEASFHYEADAAEVTAEATVIIDGREITATANDKHGAMRLSDLIGMLPATGVTTLVGVLALGLIAALGALALYVRSRRK</sequence>
<feature type="signal peptide" evidence="7">
    <location>
        <begin position="1"/>
        <end position="24"/>
    </location>
</feature>
<dbReference type="OrthoDB" id="4389004at2"/>
<dbReference type="PROSITE" id="PS50847">
    <property type="entry name" value="GRAM_POS_ANCHORING"/>
    <property type="match status" value="1"/>
</dbReference>
<dbReference type="InterPro" id="IPR047900">
    <property type="entry name" value="Choice_anch_G"/>
</dbReference>
<proteinExistence type="predicted"/>
<gene>
    <name evidence="9" type="ORF">EAH68_03840</name>
</gene>
<dbReference type="RefSeq" id="WP_126120006.1">
    <property type="nucleotide sequence ID" value="NZ_RXHJ01000004.1"/>
</dbReference>
<evidence type="ECO:0000256" key="3">
    <source>
        <dbReference type="ARBA" id="ARBA00022729"/>
    </source>
</evidence>
<evidence type="ECO:0000256" key="5">
    <source>
        <dbReference type="SAM" id="MobiDB-lite"/>
    </source>
</evidence>
<keyword evidence="3 7" id="KW-0732">Signal</keyword>
<dbReference type="EMBL" id="RXHJ01000004">
    <property type="protein sequence ID" value="RSZ64740.1"/>
    <property type="molecule type" value="Genomic_DNA"/>
</dbReference>
<dbReference type="InterPro" id="IPR019931">
    <property type="entry name" value="LPXTG_anchor"/>
</dbReference>
<keyword evidence="4" id="KW-0572">Peptidoglycan-anchor</keyword>